<name>A0ABS5RNW6_9MYCO</name>
<dbReference type="Pfam" id="PF06013">
    <property type="entry name" value="WXG100"/>
    <property type="match status" value="1"/>
</dbReference>
<dbReference type="Proteomes" id="UP001519535">
    <property type="component" value="Unassembled WGS sequence"/>
</dbReference>
<evidence type="ECO:0000313" key="1">
    <source>
        <dbReference type="EMBL" id="MBS9535987.1"/>
    </source>
</evidence>
<dbReference type="RefSeq" id="WP_214094835.1">
    <property type="nucleotide sequence ID" value="NZ_JAHCLR010000070.1"/>
</dbReference>
<dbReference type="SUPFAM" id="SSF140453">
    <property type="entry name" value="EsxAB dimer-like"/>
    <property type="match status" value="1"/>
</dbReference>
<sequence length="107" mass="11304">MAIKADFDALLQNAHGLGDIADQVHQVASSLAHVIEGHGAAMRGPTGTAWQHVGAEIQQASERLHHKFADNEQNVRNAHAMYNSQEDSGVSDVHSITAAGGLDSISI</sequence>
<dbReference type="InterPro" id="IPR036689">
    <property type="entry name" value="ESAT-6-like_sf"/>
</dbReference>
<accession>A0ABS5RNW6</accession>
<organism evidence="1 2">
    <name type="scientific">Mycolicibacter acidiphilus</name>
    <dbReference type="NCBI Taxonomy" id="2835306"/>
    <lineage>
        <taxon>Bacteria</taxon>
        <taxon>Bacillati</taxon>
        <taxon>Actinomycetota</taxon>
        <taxon>Actinomycetes</taxon>
        <taxon>Mycobacteriales</taxon>
        <taxon>Mycobacteriaceae</taxon>
        <taxon>Mycolicibacter</taxon>
    </lineage>
</organism>
<gene>
    <name evidence="1" type="ORF">KIH27_20600</name>
</gene>
<proteinExistence type="predicted"/>
<evidence type="ECO:0000313" key="2">
    <source>
        <dbReference type="Proteomes" id="UP001519535"/>
    </source>
</evidence>
<dbReference type="Gene3D" id="1.10.287.1060">
    <property type="entry name" value="ESAT-6-like"/>
    <property type="match status" value="1"/>
</dbReference>
<protein>
    <submittedName>
        <fullName evidence="1">WXG100 family type VII secretion target</fullName>
    </submittedName>
</protein>
<dbReference type="EMBL" id="JAHCLR010000070">
    <property type="protein sequence ID" value="MBS9535987.1"/>
    <property type="molecule type" value="Genomic_DNA"/>
</dbReference>
<keyword evidence="2" id="KW-1185">Reference proteome</keyword>
<reference evidence="1 2" key="1">
    <citation type="submission" date="2021-05" db="EMBL/GenBank/DDBJ databases">
        <title>Mycobacterium acidophilum sp. nov., an extremely acid-tolerant member of the genus Mycobacterium.</title>
        <authorList>
            <person name="Xia J."/>
        </authorList>
    </citation>
    <scope>NUCLEOTIDE SEQUENCE [LARGE SCALE GENOMIC DNA]</scope>
    <source>
        <strain evidence="1 2">M1</strain>
    </source>
</reference>
<dbReference type="InterPro" id="IPR010310">
    <property type="entry name" value="T7SS_ESAT-6-like"/>
</dbReference>
<comment type="caution">
    <text evidence="1">The sequence shown here is derived from an EMBL/GenBank/DDBJ whole genome shotgun (WGS) entry which is preliminary data.</text>
</comment>